<dbReference type="InterPro" id="IPR029060">
    <property type="entry name" value="PIN-like_dom_sf"/>
</dbReference>
<dbReference type="RefSeq" id="WP_025227101.1">
    <property type="nucleotide sequence ID" value="NZ_CP007139.1"/>
</dbReference>
<protein>
    <submittedName>
        <fullName evidence="2">PilT-like protein</fullName>
    </submittedName>
</protein>
<dbReference type="HOGENOM" id="CLU_128080_0_0_0"/>
<dbReference type="OrthoDB" id="9792015at2"/>
<proteinExistence type="predicted"/>
<dbReference type="KEGG" id="fgi:OP10G_0890"/>
<dbReference type="AlphaFoldDB" id="A0A068NKZ1"/>
<reference evidence="2 3" key="1">
    <citation type="journal article" date="2014" name="PLoS ONE">
        <title>The first complete genome sequence of the class fimbriimonadia in the phylum armatimonadetes.</title>
        <authorList>
            <person name="Hu Z.Y."/>
            <person name="Wang Y.Z."/>
            <person name="Im W.T."/>
            <person name="Wang S.Y."/>
            <person name="Zhao G.P."/>
            <person name="Zheng H.J."/>
            <person name="Quan Z.X."/>
        </authorList>
    </citation>
    <scope>NUCLEOTIDE SEQUENCE [LARGE SCALE GENOMIC DNA]</scope>
    <source>
        <strain evidence="2">Gsoil 348</strain>
    </source>
</reference>
<evidence type="ECO:0000313" key="2">
    <source>
        <dbReference type="EMBL" id="AIE84258.1"/>
    </source>
</evidence>
<keyword evidence="3" id="KW-1185">Reference proteome</keyword>
<dbReference type="InterPro" id="IPR002716">
    <property type="entry name" value="PIN_dom"/>
</dbReference>
<evidence type="ECO:0000259" key="1">
    <source>
        <dbReference type="Pfam" id="PF01850"/>
    </source>
</evidence>
<dbReference type="SUPFAM" id="SSF88723">
    <property type="entry name" value="PIN domain-like"/>
    <property type="match status" value="1"/>
</dbReference>
<dbReference type="eggNOG" id="COG5573">
    <property type="taxonomic scope" value="Bacteria"/>
</dbReference>
<name>A0A068NKZ1_FIMGI</name>
<dbReference type="CDD" id="cd18692">
    <property type="entry name" value="PIN_VapC-like"/>
    <property type="match status" value="1"/>
</dbReference>
<dbReference type="Pfam" id="PF01850">
    <property type="entry name" value="PIN"/>
    <property type="match status" value="1"/>
</dbReference>
<evidence type="ECO:0000313" key="3">
    <source>
        <dbReference type="Proteomes" id="UP000027982"/>
    </source>
</evidence>
<organism evidence="2 3">
    <name type="scientific">Fimbriimonas ginsengisoli Gsoil 348</name>
    <dbReference type="NCBI Taxonomy" id="661478"/>
    <lineage>
        <taxon>Bacteria</taxon>
        <taxon>Bacillati</taxon>
        <taxon>Armatimonadota</taxon>
        <taxon>Fimbriimonadia</taxon>
        <taxon>Fimbriimonadales</taxon>
        <taxon>Fimbriimonadaceae</taxon>
        <taxon>Fimbriimonas</taxon>
    </lineage>
</organism>
<dbReference type="Gene3D" id="3.40.50.1010">
    <property type="entry name" value="5'-nuclease"/>
    <property type="match status" value="1"/>
</dbReference>
<dbReference type="EMBL" id="CP007139">
    <property type="protein sequence ID" value="AIE84258.1"/>
    <property type="molecule type" value="Genomic_DNA"/>
</dbReference>
<dbReference type="Proteomes" id="UP000027982">
    <property type="component" value="Chromosome"/>
</dbReference>
<dbReference type="STRING" id="661478.OP10G_0890"/>
<feature type="domain" description="PIN" evidence="1">
    <location>
        <begin position="7"/>
        <end position="124"/>
    </location>
</feature>
<sequence>MSGADPFLDTNVFVYIHDDRAPAKQDRAVDLVQTCLDLGTGSTSYQVVQEFLNVATRKFSKPMSEERAAEFMRLYLMPLCRVFLDAELFEEALRLRSRYEFSFYDALVVSSAVRAGCTVLLTEDLPSGQVVEGLRIENPFRGL</sequence>
<gene>
    <name evidence="2" type="ORF">OP10G_0890</name>
</gene>
<accession>A0A068NKZ1</accession>